<feature type="region of interest" description="Disordered" evidence="1">
    <location>
        <begin position="56"/>
        <end position="85"/>
    </location>
</feature>
<organism evidence="3 4">
    <name type="scientific">Acropora cervicornis</name>
    <name type="common">Staghorn coral</name>
    <dbReference type="NCBI Taxonomy" id="6130"/>
    <lineage>
        <taxon>Eukaryota</taxon>
        <taxon>Metazoa</taxon>
        <taxon>Cnidaria</taxon>
        <taxon>Anthozoa</taxon>
        <taxon>Hexacorallia</taxon>
        <taxon>Scleractinia</taxon>
        <taxon>Astrocoeniina</taxon>
        <taxon>Acroporidae</taxon>
        <taxon>Acropora</taxon>
    </lineage>
</organism>
<feature type="chain" id="PRO_5041997730" evidence="2">
    <location>
        <begin position="22"/>
        <end position="151"/>
    </location>
</feature>
<accession>A0AAD9PUP8</accession>
<keyword evidence="2" id="KW-0732">Signal</keyword>
<evidence type="ECO:0000313" key="3">
    <source>
        <dbReference type="EMBL" id="KAK2549487.1"/>
    </source>
</evidence>
<reference evidence="3" key="1">
    <citation type="journal article" date="2023" name="G3 (Bethesda)">
        <title>Whole genome assembly and annotation of the endangered Caribbean coral Acropora cervicornis.</title>
        <authorList>
            <person name="Selwyn J.D."/>
            <person name="Vollmer S.V."/>
        </authorList>
    </citation>
    <scope>NUCLEOTIDE SEQUENCE</scope>
    <source>
        <strain evidence="3">K2</strain>
    </source>
</reference>
<feature type="signal peptide" evidence="2">
    <location>
        <begin position="1"/>
        <end position="21"/>
    </location>
</feature>
<reference evidence="3" key="2">
    <citation type="journal article" date="2023" name="Science">
        <title>Genomic signatures of disease resistance in endangered staghorn corals.</title>
        <authorList>
            <person name="Vollmer S.V."/>
            <person name="Selwyn J.D."/>
            <person name="Despard B.A."/>
            <person name="Roesel C.L."/>
        </authorList>
    </citation>
    <scope>NUCLEOTIDE SEQUENCE</scope>
    <source>
        <strain evidence="3">K2</strain>
    </source>
</reference>
<evidence type="ECO:0000256" key="2">
    <source>
        <dbReference type="SAM" id="SignalP"/>
    </source>
</evidence>
<dbReference type="Proteomes" id="UP001249851">
    <property type="component" value="Unassembled WGS sequence"/>
</dbReference>
<comment type="caution">
    <text evidence="3">The sequence shown here is derived from an EMBL/GenBank/DDBJ whole genome shotgun (WGS) entry which is preliminary data.</text>
</comment>
<gene>
    <name evidence="3" type="ORF">P5673_030028</name>
</gene>
<keyword evidence="4" id="KW-1185">Reference proteome</keyword>
<evidence type="ECO:0000313" key="4">
    <source>
        <dbReference type="Proteomes" id="UP001249851"/>
    </source>
</evidence>
<evidence type="ECO:0000256" key="1">
    <source>
        <dbReference type="SAM" id="MobiDB-lite"/>
    </source>
</evidence>
<dbReference type="AlphaFoldDB" id="A0AAD9PUP8"/>
<dbReference type="EMBL" id="JARQWQ010000125">
    <property type="protein sequence ID" value="KAK2549487.1"/>
    <property type="molecule type" value="Genomic_DNA"/>
</dbReference>
<sequence length="151" mass="17394">MWWTGIKLAIPLVVLNSLVQCVDLPPSRKKEPHPIATKGPIRSKVEATLEIKQANIRQKQTERSTVKPPATTRKVTIKKTTSPSPMKEFSLDDILFRGRLSNEANAFIKANEQRGKTLETTYEHVREQDLNDIEAWVNRRNEIRKRTQPRV</sequence>
<proteinExistence type="predicted"/>
<protein>
    <submittedName>
        <fullName evidence="3">Uncharacterized protein</fullName>
    </submittedName>
</protein>
<name>A0AAD9PUP8_ACRCE</name>